<dbReference type="SUPFAM" id="SSF74982">
    <property type="entry name" value="Small protein B (SmpB)"/>
    <property type="match status" value="1"/>
</dbReference>
<keyword evidence="1 3" id="KW-0963">Cytoplasm</keyword>
<keyword evidence="2 3" id="KW-0694">RNA-binding</keyword>
<evidence type="ECO:0000313" key="5">
    <source>
        <dbReference type="Proteomes" id="UP000198771"/>
    </source>
</evidence>
<dbReference type="InterPro" id="IPR020081">
    <property type="entry name" value="SsrA-bd_prot_CS"/>
</dbReference>
<keyword evidence="5" id="KW-1185">Reference proteome</keyword>
<dbReference type="PANTHER" id="PTHR30308:SF2">
    <property type="entry name" value="SSRA-BINDING PROTEIN"/>
    <property type="match status" value="1"/>
</dbReference>
<dbReference type="Proteomes" id="UP000198771">
    <property type="component" value="Unassembled WGS sequence"/>
</dbReference>
<dbReference type="CDD" id="cd09294">
    <property type="entry name" value="SmpB"/>
    <property type="match status" value="1"/>
</dbReference>
<protein>
    <recommendedName>
        <fullName evidence="3">SsrA-binding protein</fullName>
    </recommendedName>
    <alternativeName>
        <fullName evidence="3">Small protein B</fullName>
    </alternativeName>
</protein>
<dbReference type="GO" id="GO:0070930">
    <property type="term" value="P:trans-translation-dependent protein tagging"/>
    <property type="evidence" value="ECO:0007669"/>
    <property type="project" value="TreeGrafter"/>
</dbReference>
<sequence>MKPEGTRLIASNKKARHEYEILDTLEAGLALMGSEVKSLRDGKVSFKDGYVRFTSGEAVLVGVHIAPYAHAVHTGHEPERPRKLLLHRHQIDAWSAKIGQKGLTVVPLKMYWKAGRAKIEIGLAKGKKYHDKREDLKSRAIERDLARER</sequence>
<dbReference type="GO" id="GO:0005829">
    <property type="term" value="C:cytosol"/>
    <property type="evidence" value="ECO:0007669"/>
    <property type="project" value="TreeGrafter"/>
</dbReference>
<dbReference type="RefSeq" id="WP_092116785.1">
    <property type="nucleotide sequence ID" value="NZ_FMXO01000002.1"/>
</dbReference>
<evidence type="ECO:0000313" key="4">
    <source>
        <dbReference type="EMBL" id="SDB09107.1"/>
    </source>
</evidence>
<gene>
    <name evidence="3" type="primary">smpB</name>
    <name evidence="4" type="ORF">SAMN05660653_00451</name>
</gene>
<name>A0A1G6AL30_9BACT</name>
<evidence type="ECO:0000256" key="2">
    <source>
        <dbReference type="ARBA" id="ARBA00022884"/>
    </source>
</evidence>
<dbReference type="GO" id="GO:0003723">
    <property type="term" value="F:RNA binding"/>
    <property type="evidence" value="ECO:0007669"/>
    <property type="project" value="UniProtKB-UniRule"/>
</dbReference>
<organism evidence="4 5">
    <name type="scientific">Desulfonatronum thiosulfatophilum</name>
    <dbReference type="NCBI Taxonomy" id="617002"/>
    <lineage>
        <taxon>Bacteria</taxon>
        <taxon>Pseudomonadati</taxon>
        <taxon>Thermodesulfobacteriota</taxon>
        <taxon>Desulfovibrionia</taxon>
        <taxon>Desulfovibrionales</taxon>
        <taxon>Desulfonatronaceae</taxon>
        <taxon>Desulfonatronum</taxon>
    </lineage>
</organism>
<comment type="similarity">
    <text evidence="3">Belongs to the SmpB family.</text>
</comment>
<comment type="subcellular location">
    <subcellularLocation>
        <location evidence="3">Cytoplasm</location>
    </subcellularLocation>
    <text evidence="3">The tmRNA-SmpB complex associates with stalled 70S ribosomes.</text>
</comment>
<dbReference type="Pfam" id="PF01668">
    <property type="entry name" value="SmpB"/>
    <property type="match status" value="1"/>
</dbReference>
<dbReference type="EMBL" id="FMXO01000002">
    <property type="protein sequence ID" value="SDB09107.1"/>
    <property type="molecule type" value="Genomic_DNA"/>
</dbReference>
<reference evidence="4 5" key="1">
    <citation type="submission" date="2016-10" db="EMBL/GenBank/DDBJ databases">
        <authorList>
            <person name="de Groot N.N."/>
        </authorList>
    </citation>
    <scope>NUCLEOTIDE SEQUENCE [LARGE SCALE GENOMIC DNA]</scope>
    <source>
        <strain evidence="4 5">ASO4-2</strain>
    </source>
</reference>
<dbReference type="HAMAP" id="MF_00023">
    <property type="entry name" value="SmpB"/>
    <property type="match status" value="1"/>
</dbReference>
<accession>A0A1G6AL30</accession>
<dbReference type="STRING" id="617002.SAMN05660653_00451"/>
<dbReference type="AlphaFoldDB" id="A0A1G6AL30"/>
<proteinExistence type="inferred from homology"/>
<dbReference type="PANTHER" id="PTHR30308">
    <property type="entry name" value="TMRNA-BINDING COMPONENT OF TRANS-TRANSLATION TAGGING COMPLEX"/>
    <property type="match status" value="1"/>
</dbReference>
<dbReference type="Gene3D" id="2.40.280.10">
    <property type="match status" value="1"/>
</dbReference>
<dbReference type="InterPro" id="IPR000037">
    <property type="entry name" value="SsrA-bd_prot"/>
</dbReference>
<dbReference type="PROSITE" id="PS01317">
    <property type="entry name" value="SSRP"/>
    <property type="match status" value="1"/>
</dbReference>
<comment type="function">
    <text evidence="3">Required for rescue of stalled ribosomes mediated by trans-translation. Binds to transfer-messenger RNA (tmRNA), required for stable association of tmRNA with ribosomes. tmRNA and SmpB together mimic tRNA shape, replacing the anticodon stem-loop with SmpB. tmRNA is encoded by the ssrA gene; the 2 termini fold to resemble tRNA(Ala) and it encodes a 'tag peptide', a short internal open reading frame. During trans-translation Ala-aminoacylated tmRNA acts like a tRNA, entering the A-site of stalled ribosomes, displacing the stalled mRNA. The ribosome then switches to translate the ORF on the tmRNA; the nascent peptide is terminated with the 'tag peptide' encoded by the tmRNA and targeted for degradation. The ribosome is freed to recommence translation, which seems to be the essential function of trans-translation.</text>
</comment>
<dbReference type="NCBIfam" id="NF003843">
    <property type="entry name" value="PRK05422.1"/>
    <property type="match status" value="1"/>
</dbReference>
<dbReference type="InterPro" id="IPR023620">
    <property type="entry name" value="SmpB"/>
</dbReference>
<evidence type="ECO:0000256" key="3">
    <source>
        <dbReference type="HAMAP-Rule" id="MF_00023"/>
    </source>
</evidence>
<dbReference type="GO" id="GO:0070929">
    <property type="term" value="P:trans-translation"/>
    <property type="evidence" value="ECO:0007669"/>
    <property type="project" value="UniProtKB-UniRule"/>
</dbReference>
<dbReference type="NCBIfam" id="TIGR00086">
    <property type="entry name" value="smpB"/>
    <property type="match status" value="1"/>
</dbReference>
<evidence type="ECO:0000256" key="1">
    <source>
        <dbReference type="ARBA" id="ARBA00022490"/>
    </source>
</evidence>
<dbReference type="OrthoDB" id="9805462at2"/>